<dbReference type="RefSeq" id="WP_349301413.1">
    <property type="nucleotide sequence ID" value="NZ_JBEDNQ010000014.1"/>
</dbReference>
<proteinExistence type="predicted"/>
<comment type="caution">
    <text evidence="2">The sequence shown here is derived from an EMBL/GenBank/DDBJ whole genome shotgun (WGS) entry which is preliminary data.</text>
</comment>
<evidence type="ECO:0000256" key="1">
    <source>
        <dbReference type="SAM" id="MobiDB-lite"/>
    </source>
</evidence>
<dbReference type="Proteomes" id="UP001494902">
    <property type="component" value="Unassembled WGS sequence"/>
</dbReference>
<organism evidence="2 3">
    <name type="scientific">Pseudonocardia nematodicida</name>
    <dbReference type="NCBI Taxonomy" id="1206997"/>
    <lineage>
        <taxon>Bacteria</taxon>
        <taxon>Bacillati</taxon>
        <taxon>Actinomycetota</taxon>
        <taxon>Actinomycetes</taxon>
        <taxon>Pseudonocardiales</taxon>
        <taxon>Pseudonocardiaceae</taxon>
        <taxon>Pseudonocardia</taxon>
    </lineage>
</organism>
<dbReference type="EMBL" id="JBEDNQ010000014">
    <property type="protein sequence ID" value="MEQ3554341.1"/>
    <property type="molecule type" value="Genomic_DNA"/>
</dbReference>
<keyword evidence="3" id="KW-1185">Reference proteome</keyword>
<name>A0ABV1KIQ6_9PSEU</name>
<protein>
    <submittedName>
        <fullName evidence="2">Uncharacterized protein</fullName>
    </submittedName>
</protein>
<sequence>MTTRQGRPSRPGPRPRGAHSAATDTSSRTDDVRAVRRSVPVLATGLEPFWPSRRAPLFNELCR</sequence>
<evidence type="ECO:0000313" key="2">
    <source>
        <dbReference type="EMBL" id="MEQ3554341.1"/>
    </source>
</evidence>
<evidence type="ECO:0000313" key="3">
    <source>
        <dbReference type="Proteomes" id="UP001494902"/>
    </source>
</evidence>
<accession>A0ABV1KIQ6</accession>
<feature type="region of interest" description="Disordered" evidence="1">
    <location>
        <begin position="1"/>
        <end position="32"/>
    </location>
</feature>
<gene>
    <name evidence="2" type="ORF">WIS52_28070</name>
</gene>
<reference evidence="2 3" key="1">
    <citation type="submission" date="2024-03" db="EMBL/GenBank/DDBJ databases">
        <title>Draft genome sequence of Pseudonocardia nematodicida JCM 31783.</title>
        <authorList>
            <person name="Butdee W."/>
            <person name="Duangmal K."/>
        </authorList>
    </citation>
    <scope>NUCLEOTIDE SEQUENCE [LARGE SCALE GENOMIC DNA]</scope>
    <source>
        <strain evidence="2 3">JCM 31783</strain>
    </source>
</reference>